<dbReference type="PROSITE" id="PS50088">
    <property type="entry name" value="ANK_REPEAT"/>
    <property type="match status" value="1"/>
</dbReference>
<organism evidence="4 5">
    <name type="scientific">Corynebacterium incognita</name>
    <dbReference type="NCBI Taxonomy" id="2754725"/>
    <lineage>
        <taxon>Bacteria</taxon>
        <taxon>Bacillati</taxon>
        <taxon>Actinomycetota</taxon>
        <taxon>Actinomycetes</taxon>
        <taxon>Mycobacteriales</taxon>
        <taxon>Corynebacteriaceae</taxon>
        <taxon>Corynebacterium</taxon>
    </lineage>
</organism>
<feature type="repeat" description="ANK" evidence="3">
    <location>
        <begin position="44"/>
        <end position="76"/>
    </location>
</feature>
<dbReference type="KEGG" id="cik:H0194_03030"/>
<evidence type="ECO:0000256" key="1">
    <source>
        <dbReference type="ARBA" id="ARBA00022737"/>
    </source>
</evidence>
<dbReference type="SMART" id="SM00248">
    <property type="entry name" value="ANK"/>
    <property type="match status" value="2"/>
</dbReference>
<keyword evidence="5" id="KW-1185">Reference proteome</keyword>
<dbReference type="Gene3D" id="1.25.40.20">
    <property type="entry name" value="Ankyrin repeat-containing domain"/>
    <property type="match status" value="1"/>
</dbReference>
<sequence>MSESQIPEDVHELAGRLFDMARQGDATLVEYLSHGVDPNLVNHEGQSFVMLAAYNGHAELVSQLAEAGADVNLLNDRAQSPLAGAVFKKNDDVIEALLAAGADPHAGQPSAIDSARMFGREDLVTRWDKDATA</sequence>
<name>A0A7G7CQZ6_9CORY</name>
<dbReference type="InterPro" id="IPR036770">
    <property type="entry name" value="Ankyrin_rpt-contain_sf"/>
</dbReference>
<evidence type="ECO:0000313" key="4">
    <source>
        <dbReference type="EMBL" id="QNE90012.1"/>
    </source>
</evidence>
<keyword evidence="1" id="KW-0677">Repeat</keyword>
<protein>
    <submittedName>
        <fullName evidence="4">Ankyrin repeat domain-containing protein</fullName>
    </submittedName>
</protein>
<dbReference type="AlphaFoldDB" id="A0A7G7CQZ6"/>
<dbReference type="InterPro" id="IPR002110">
    <property type="entry name" value="Ankyrin_rpt"/>
</dbReference>
<dbReference type="PROSITE" id="PS50297">
    <property type="entry name" value="ANK_REP_REGION"/>
    <property type="match status" value="1"/>
</dbReference>
<dbReference type="RefSeq" id="WP_185176386.1">
    <property type="nucleotide sequence ID" value="NZ_CP059404.1"/>
</dbReference>
<evidence type="ECO:0000256" key="2">
    <source>
        <dbReference type="ARBA" id="ARBA00023043"/>
    </source>
</evidence>
<evidence type="ECO:0000256" key="3">
    <source>
        <dbReference type="PROSITE-ProRule" id="PRU00023"/>
    </source>
</evidence>
<accession>A0A7G7CQZ6</accession>
<dbReference type="PANTHER" id="PTHR24171">
    <property type="entry name" value="ANKYRIN REPEAT DOMAIN-CONTAINING PROTEIN 39-RELATED"/>
    <property type="match status" value="1"/>
</dbReference>
<proteinExistence type="predicted"/>
<gene>
    <name evidence="4" type="ORF">H0194_03030</name>
</gene>
<dbReference type="Pfam" id="PF12796">
    <property type="entry name" value="Ank_2"/>
    <property type="match status" value="1"/>
</dbReference>
<reference evidence="4 5" key="1">
    <citation type="submission" date="2020-07" db="EMBL/GenBank/DDBJ databases">
        <title>Complete genome and description of Corynebacterium incognita strain Marseille-Q3630 sp. nov.</title>
        <authorList>
            <person name="Boxberger M."/>
        </authorList>
    </citation>
    <scope>NUCLEOTIDE SEQUENCE [LARGE SCALE GENOMIC DNA]</scope>
    <source>
        <strain evidence="4 5">Marseille-Q3630</strain>
    </source>
</reference>
<dbReference type="Proteomes" id="UP000515743">
    <property type="component" value="Chromosome"/>
</dbReference>
<dbReference type="SUPFAM" id="SSF48403">
    <property type="entry name" value="Ankyrin repeat"/>
    <property type="match status" value="1"/>
</dbReference>
<keyword evidence="2 3" id="KW-0040">ANK repeat</keyword>
<evidence type="ECO:0000313" key="5">
    <source>
        <dbReference type="Proteomes" id="UP000515743"/>
    </source>
</evidence>
<dbReference type="EMBL" id="CP059404">
    <property type="protein sequence ID" value="QNE90012.1"/>
    <property type="molecule type" value="Genomic_DNA"/>
</dbReference>